<evidence type="ECO:0000313" key="1">
    <source>
        <dbReference type="EMBL" id="KAG5553911.1"/>
    </source>
</evidence>
<keyword evidence="2" id="KW-1185">Reference proteome</keyword>
<sequence length="91" mass="9597">MRRIRGNGVGCEGGFVPVFVGGEDGGLGVVLEGVEGGDEGGADARGDEGLRDLVGNEVELPMLEKKRVWVKRTVWGRERSGGGGRYPIVVD</sequence>
<proteinExistence type="predicted"/>
<organism evidence="1 2">
    <name type="scientific">Rhododendron griersonianum</name>
    <dbReference type="NCBI Taxonomy" id="479676"/>
    <lineage>
        <taxon>Eukaryota</taxon>
        <taxon>Viridiplantae</taxon>
        <taxon>Streptophyta</taxon>
        <taxon>Embryophyta</taxon>
        <taxon>Tracheophyta</taxon>
        <taxon>Spermatophyta</taxon>
        <taxon>Magnoliopsida</taxon>
        <taxon>eudicotyledons</taxon>
        <taxon>Gunneridae</taxon>
        <taxon>Pentapetalae</taxon>
        <taxon>asterids</taxon>
        <taxon>Ericales</taxon>
        <taxon>Ericaceae</taxon>
        <taxon>Ericoideae</taxon>
        <taxon>Rhodoreae</taxon>
        <taxon>Rhododendron</taxon>
    </lineage>
</organism>
<name>A0AAV6KMW8_9ERIC</name>
<gene>
    <name evidence="1" type="ORF">RHGRI_011696</name>
</gene>
<comment type="caution">
    <text evidence="1">The sequence shown here is derived from an EMBL/GenBank/DDBJ whole genome shotgun (WGS) entry which is preliminary data.</text>
</comment>
<accession>A0AAV6KMW8</accession>
<evidence type="ECO:0000313" key="2">
    <source>
        <dbReference type="Proteomes" id="UP000823749"/>
    </source>
</evidence>
<dbReference type="EMBL" id="JACTNZ010000004">
    <property type="protein sequence ID" value="KAG5553911.1"/>
    <property type="molecule type" value="Genomic_DNA"/>
</dbReference>
<dbReference type="AlphaFoldDB" id="A0AAV6KMW8"/>
<protein>
    <submittedName>
        <fullName evidence="1">Uncharacterized protein</fullName>
    </submittedName>
</protein>
<reference evidence="1" key="1">
    <citation type="submission" date="2020-08" db="EMBL/GenBank/DDBJ databases">
        <title>Plant Genome Project.</title>
        <authorList>
            <person name="Zhang R.-G."/>
        </authorList>
    </citation>
    <scope>NUCLEOTIDE SEQUENCE</scope>
    <source>
        <strain evidence="1">WSP0</strain>
        <tissue evidence="1">Leaf</tissue>
    </source>
</reference>
<dbReference type="Proteomes" id="UP000823749">
    <property type="component" value="Chromosome 4"/>
</dbReference>